<dbReference type="InterPro" id="IPR052513">
    <property type="entry name" value="Thioester_dehydratase-like"/>
</dbReference>
<keyword evidence="3" id="KW-0614">Plasmid</keyword>
<evidence type="ECO:0000259" key="1">
    <source>
        <dbReference type="Pfam" id="PF01796"/>
    </source>
</evidence>
<geneLocation type="plasmid" evidence="3 4">
    <name>pRHL2</name>
</geneLocation>
<dbReference type="OrthoDB" id="7470921at2"/>
<dbReference type="AlphaFoldDB" id="Q0RW10"/>
<dbReference type="InterPro" id="IPR012340">
    <property type="entry name" value="NA-bd_OB-fold"/>
</dbReference>
<evidence type="ECO:0000313" key="3">
    <source>
        <dbReference type="EMBL" id="ABH00526.1"/>
    </source>
</evidence>
<dbReference type="InterPro" id="IPR022002">
    <property type="entry name" value="ChsH2_Znr"/>
</dbReference>
<dbReference type="SUPFAM" id="SSF50249">
    <property type="entry name" value="Nucleic acid-binding proteins"/>
    <property type="match status" value="1"/>
</dbReference>
<dbReference type="PANTHER" id="PTHR34075:SF5">
    <property type="entry name" value="BLR3430 PROTEIN"/>
    <property type="match status" value="1"/>
</dbReference>
<reference evidence="4" key="1">
    <citation type="journal article" date="2006" name="Proc. Natl. Acad. Sci. U.S.A.">
        <title>The complete genome of Rhodococcus sp. RHA1 provides insights into a catabolic powerhouse.</title>
        <authorList>
            <person name="McLeod M.P."/>
            <person name="Warren R.L."/>
            <person name="Hsiao W.W.L."/>
            <person name="Araki N."/>
            <person name="Myhre M."/>
            <person name="Fernandes C."/>
            <person name="Miyazawa D."/>
            <person name="Wong W."/>
            <person name="Lillquist A.L."/>
            <person name="Wang D."/>
            <person name="Dosanjh M."/>
            <person name="Hara H."/>
            <person name="Petrescu A."/>
            <person name="Morin R.D."/>
            <person name="Yang G."/>
            <person name="Stott J.M."/>
            <person name="Schein J.E."/>
            <person name="Shin H."/>
            <person name="Smailus D."/>
            <person name="Siddiqui A.S."/>
            <person name="Marra M.A."/>
            <person name="Jones S.J.M."/>
            <person name="Holt R."/>
            <person name="Brinkman F.S.L."/>
            <person name="Miyauchi K."/>
            <person name="Fukuda M."/>
            <person name="Davies J.E."/>
            <person name="Mohn W.W."/>
            <person name="Eltis L.D."/>
        </authorList>
    </citation>
    <scope>NUCLEOTIDE SEQUENCE [LARGE SCALE GENOMIC DNA]</scope>
    <source>
        <strain evidence="4">RHA1</strain>
    </source>
</reference>
<feature type="domain" description="ChsH2 C-terminal OB-fold" evidence="1">
    <location>
        <begin position="64"/>
        <end position="130"/>
    </location>
</feature>
<dbReference type="Gene3D" id="6.10.30.10">
    <property type="match status" value="1"/>
</dbReference>
<organism evidence="3 4">
    <name type="scientific">Rhodococcus jostii (strain RHA1)</name>
    <dbReference type="NCBI Taxonomy" id="101510"/>
    <lineage>
        <taxon>Bacteria</taxon>
        <taxon>Bacillati</taxon>
        <taxon>Actinomycetota</taxon>
        <taxon>Actinomycetes</taxon>
        <taxon>Mycobacteriales</taxon>
        <taxon>Nocardiaceae</taxon>
        <taxon>Rhodococcus</taxon>
    </lineage>
</organism>
<name>Q0RW10_RHOJR</name>
<dbReference type="Pfam" id="PF01796">
    <property type="entry name" value="OB_ChsH2_C"/>
    <property type="match status" value="1"/>
</dbReference>
<proteinExistence type="predicted"/>
<dbReference type="KEGG" id="rha:RHA1_ro10337"/>
<evidence type="ECO:0008006" key="5">
    <source>
        <dbReference type="Google" id="ProtNLM"/>
    </source>
</evidence>
<dbReference type="RefSeq" id="WP_011600163.1">
    <property type="nucleotide sequence ID" value="NC_008270.1"/>
</dbReference>
<dbReference type="PATRIC" id="fig|101510.16.peg.8729"/>
<gene>
    <name evidence="3" type="ordered locus">RHA1_ro10337</name>
</gene>
<dbReference type="InterPro" id="IPR002878">
    <property type="entry name" value="ChsH2_C"/>
</dbReference>
<feature type="domain" description="ChsH2 rubredoxin-like zinc ribbon" evidence="2">
    <location>
        <begin position="31"/>
        <end position="62"/>
    </location>
</feature>
<dbReference type="HOGENOM" id="CLU_119412_0_1_11"/>
<dbReference type="Pfam" id="PF12172">
    <property type="entry name" value="zf-ChsH2"/>
    <property type="match status" value="1"/>
</dbReference>
<dbReference type="Proteomes" id="UP000008710">
    <property type="component" value="Plasmid pRHL2"/>
</dbReference>
<sequence>MTTPSDQDILEAFPLDPIDHDNKEIYRGRLQKRLLVNRCGECKSWSQPPRGICPVCWSDAVEATEVSGRGTIYLTMLLHQGPPAPGVDYSEPHPVVTVELDEQPGLRVTTTIVGLPVDQVQIGMKVELTWIDRGGEPTPAFRAIE</sequence>
<dbReference type="PANTHER" id="PTHR34075">
    <property type="entry name" value="BLR3430 PROTEIN"/>
    <property type="match status" value="1"/>
</dbReference>
<accession>Q0RW10</accession>
<protein>
    <recommendedName>
        <fullName evidence="5">DUF35 domain-containing protein</fullName>
    </recommendedName>
</protein>
<evidence type="ECO:0000259" key="2">
    <source>
        <dbReference type="Pfam" id="PF12172"/>
    </source>
</evidence>
<evidence type="ECO:0000313" key="4">
    <source>
        <dbReference type="Proteomes" id="UP000008710"/>
    </source>
</evidence>
<dbReference type="EMBL" id="CP000433">
    <property type="protein sequence ID" value="ABH00526.1"/>
    <property type="molecule type" value="Genomic_DNA"/>
</dbReference>